<organism evidence="1">
    <name type="scientific">marine sediment metagenome</name>
    <dbReference type="NCBI Taxonomy" id="412755"/>
    <lineage>
        <taxon>unclassified sequences</taxon>
        <taxon>metagenomes</taxon>
        <taxon>ecological metagenomes</taxon>
    </lineage>
</organism>
<dbReference type="AlphaFoldDB" id="A0A0F9NNC7"/>
<proteinExistence type="predicted"/>
<dbReference type="EMBL" id="LAZR01003339">
    <property type="protein sequence ID" value="KKN19389.1"/>
    <property type="molecule type" value="Genomic_DNA"/>
</dbReference>
<name>A0A0F9NNC7_9ZZZZ</name>
<accession>A0A0F9NNC7</accession>
<protein>
    <submittedName>
        <fullName evidence="1">Uncharacterized protein</fullName>
    </submittedName>
</protein>
<gene>
    <name evidence="1" type="ORF">LCGC14_0946000</name>
</gene>
<comment type="caution">
    <text evidence="1">The sequence shown here is derived from an EMBL/GenBank/DDBJ whole genome shotgun (WGS) entry which is preliminary data.</text>
</comment>
<evidence type="ECO:0000313" key="1">
    <source>
        <dbReference type="EMBL" id="KKN19389.1"/>
    </source>
</evidence>
<sequence length="61" mass="6847">MVEIKFPIRFIPFQTGTSENIGAIYNADDKAIASFVNKPNAKIIINAINAWNRRKAKVNNV</sequence>
<reference evidence="1" key="1">
    <citation type="journal article" date="2015" name="Nature">
        <title>Complex archaea that bridge the gap between prokaryotes and eukaryotes.</title>
        <authorList>
            <person name="Spang A."/>
            <person name="Saw J.H."/>
            <person name="Jorgensen S.L."/>
            <person name="Zaremba-Niedzwiedzka K."/>
            <person name="Martijn J."/>
            <person name="Lind A.E."/>
            <person name="van Eijk R."/>
            <person name="Schleper C."/>
            <person name="Guy L."/>
            <person name="Ettema T.J."/>
        </authorList>
    </citation>
    <scope>NUCLEOTIDE SEQUENCE</scope>
</reference>